<dbReference type="Pfam" id="PF04083">
    <property type="entry name" value="Abhydro_lipase"/>
    <property type="match status" value="1"/>
</dbReference>
<feature type="region of interest" description="Disordered" evidence="1">
    <location>
        <begin position="804"/>
        <end position="842"/>
    </location>
</feature>
<dbReference type="Gene3D" id="3.40.50.1820">
    <property type="entry name" value="alpha/beta hydrolase"/>
    <property type="match status" value="1"/>
</dbReference>
<dbReference type="VEuPathDB" id="FungiDB:F503_05464"/>
<dbReference type="eggNOG" id="KOG2624">
    <property type="taxonomic scope" value="Eukaryota"/>
</dbReference>
<keyword evidence="2" id="KW-0472">Membrane</keyword>
<feature type="compositionally biased region" description="Acidic residues" evidence="1">
    <location>
        <begin position="829"/>
        <end position="842"/>
    </location>
</feature>
<evidence type="ECO:0000256" key="1">
    <source>
        <dbReference type="SAM" id="MobiDB-lite"/>
    </source>
</evidence>
<accession>S3CA17</accession>
<dbReference type="InterPro" id="IPR029058">
    <property type="entry name" value="AB_hydrolase_fold"/>
</dbReference>
<dbReference type="AlphaFoldDB" id="S3CA17"/>
<reference evidence="4 5" key="1">
    <citation type="journal article" date="2013" name="BMC Genomics">
        <title>The genome and transcriptome of the pine saprophyte Ophiostoma piceae, and a comparison with the bark beetle-associated pine pathogen Grosmannia clavigera.</title>
        <authorList>
            <person name="Haridas S."/>
            <person name="Wang Y."/>
            <person name="Lim L."/>
            <person name="Massoumi Alamouti S."/>
            <person name="Jackman S."/>
            <person name="Docking R."/>
            <person name="Robertson G."/>
            <person name="Birol I."/>
            <person name="Bohlmann J."/>
            <person name="Breuil C."/>
        </authorList>
    </citation>
    <scope>NUCLEOTIDE SEQUENCE [LARGE SCALE GENOMIC DNA]</scope>
    <source>
        <strain evidence="4 5">UAMH 11346</strain>
    </source>
</reference>
<dbReference type="OMA" id="AYCTNDD"/>
<dbReference type="FunFam" id="3.40.50.1820:FF:000193">
    <property type="entry name" value="Ab-hydrolase associated lipase"/>
    <property type="match status" value="1"/>
</dbReference>
<evidence type="ECO:0000313" key="4">
    <source>
        <dbReference type="EMBL" id="EPE10369.1"/>
    </source>
</evidence>
<feature type="compositionally biased region" description="Basic and acidic residues" evidence="1">
    <location>
        <begin position="1"/>
        <end position="10"/>
    </location>
</feature>
<evidence type="ECO:0000256" key="2">
    <source>
        <dbReference type="SAM" id="Phobius"/>
    </source>
</evidence>
<feature type="compositionally biased region" description="Polar residues" evidence="1">
    <location>
        <begin position="120"/>
        <end position="136"/>
    </location>
</feature>
<dbReference type="STRING" id="1262450.S3CA17"/>
<dbReference type="InterPro" id="IPR006693">
    <property type="entry name" value="AB_hydrolase_lipase"/>
</dbReference>
<feature type="domain" description="Partial AB-hydrolase lipase" evidence="3">
    <location>
        <begin position="332"/>
        <end position="430"/>
    </location>
</feature>
<dbReference type="Proteomes" id="UP000016923">
    <property type="component" value="Unassembled WGS sequence"/>
</dbReference>
<dbReference type="SUPFAM" id="SSF53474">
    <property type="entry name" value="alpha/beta-Hydrolases"/>
    <property type="match status" value="1"/>
</dbReference>
<feature type="region of interest" description="Disordered" evidence="1">
    <location>
        <begin position="650"/>
        <end position="687"/>
    </location>
</feature>
<feature type="region of interest" description="Disordered" evidence="1">
    <location>
        <begin position="1"/>
        <end position="27"/>
    </location>
</feature>
<proteinExistence type="predicted"/>
<organism evidence="4 5">
    <name type="scientific">Ophiostoma piceae (strain UAMH 11346)</name>
    <name type="common">Sap stain fungus</name>
    <dbReference type="NCBI Taxonomy" id="1262450"/>
    <lineage>
        <taxon>Eukaryota</taxon>
        <taxon>Fungi</taxon>
        <taxon>Dikarya</taxon>
        <taxon>Ascomycota</taxon>
        <taxon>Pezizomycotina</taxon>
        <taxon>Sordariomycetes</taxon>
        <taxon>Sordariomycetidae</taxon>
        <taxon>Ophiostomatales</taxon>
        <taxon>Ophiostomataceae</taxon>
        <taxon>Ophiostoma</taxon>
    </lineage>
</organism>
<name>S3CA17_OPHP1</name>
<dbReference type="OrthoDB" id="6130531at2759"/>
<feature type="compositionally biased region" description="Basic and acidic residues" evidence="1">
    <location>
        <begin position="99"/>
        <end position="116"/>
    </location>
</feature>
<keyword evidence="2" id="KW-0812">Transmembrane</keyword>
<dbReference type="HOGENOM" id="CLU_024238_0_0_1"/>
<feature type="compositionally biased region" description="Low complexity" evidence="1">
    <location>
        <begin position="732"/>
        <end position="741"/>
    </location>
</feature>
<feature type="region of interest" description="Disordered" evidence="1">
    <location>
        <begin position="727"/>
        <end position="746"/>
    </location>
</feature>
<sequence>MSSFELHEAADAQTPDADDTADIPQRTDEELAEAAVAYSKQSEKLSLQRLGSQAEGEPVDVAVEARFITPQDPVIVTSSGNRLPPVPLSEAHKLNMLKDELQGDKPNAESEKDAYRLSRNAESSGSRSRPGTSNANEIASAEKSQNIHQQSQPASPSKHRRYFPFLQRSAEGTLQKAMPPSHTNPLFPPLPLYGPPSILRNLQSSTFRVSSFVLSLSFLGVIVLGSLFTSVPGAIRRTAYRLTLRDPDAHRPLYLEEKRRHEMRQEMDRSWKRRRLSEERIVHHEKTGSIAMSASAASATFHEDNEAPAGAGIGDSTYKPTEGGPDPLVPDVAHYARRVGLDVEKFKVQTEDGFIIDLWHVYDPSEHTPRPPDALKHRGPELLFDETTSEERDVIQQKMFAERRVDGKKPKFPVLLVHGLLQSAGAYCVNDDDSLAFYLCKSGYDVWLGNNRAGFQPEHAVLKPSDPRMWCWNIRQMGVFDLPALTSRVLRETRFARLGLVCHSQGTTEALVALAKEQRPELGQALTVFCALAPAAYSGRLVEKMYFKFMRIISPGMFRIMFGIHSFIPLMMQVHPMIPGRVYGWMGYRVFSFLFEWSDVRWDRGLRNRMFQFAPVYVSAESMRWWLGREGFARHKCILSTKEEWYAEERAEEEEMSSEAAGQPPIGSRPSLNGSAPSHRHRPPGSTAWYDERVPPFALWVCGRDDLVDGRRLLKRFLPRPAFAALDRGKGSRSTSSGLQRSSREPHVRVVHAKLIPEYEHLDVLWAMDAVDEVFSELREVLWKTCTVRESCRIPKGCENVEQWQDPKHQESEAEGQIVCPRPTRNVVDENDESSSSETDAA</sequence>
<feature type="transmembrane region" description="Helical" evidence="2">
    <location>
        <begin position="212"/>
        <end position="235"/>
    </location>
</feature>
<keyword evidence="2" id="KW-1133">Transmembrane helix</keyword>
<protein>
    <submittedName>
        <fullName evidence="4">Sterol esterase</fullName>
    </submittedName>
</protein>
<dbReference type="PANTHER" id="PTHR11005">
    <property type="entry name" value="LYSOSOMAL ACID LIPASE-RELATED"/>
    <property type="match status" value="1"/>
</dbReference>
<dbReference type="EMBL" id="KE148146">
    <property type="protein sequence ID" value="EPE10369.1"/>
    <property type="molecule type" value="Genomic_DNA"/>
</dbReference>
<dbReference type="GO" id="GO:0006629">
    <property type="term" value="P:lipid metabolic process"/>
    <property type="evidence" value="ECO:0007669"/>
    <property type="project" value="InterPro"/>
</dbReference>
<feature type="region of interest" description="Disordered" evidence="1">
    <location>
        <begin position="99"/>
        <end position="136"/>
    </location>
</feature>
<evidence type="ECO:0000313" key="5">
    <source>
        <dbReference type="Proteomes" id="UP000016923"/>
    </source>
</evidence>
<evidence type="ECO:0000259" key="3">
    <source>
        <dbReference type="Pfam" id="PF04083"/>
    </source>
</evidence>
<gene>
    <name evidence="4" type="ORF">F503_05464</name>
</gene>
<keyword evidence="5" id="KW-1185">Reference proteome</keyword>